<sequence>MQDVKQKIKERFADASVDEAKDDFESAFVPNFESGQLKLTQLGKIFSLKVCFQRQVLNFCNPPLVAKPFENDEQILPRLNSENNTESKYIVPGLKKGERLDTRISFRRGASAKFKHNPSWCSSSSYDTFNCDPFLNAVSSLVVDQQVLNCLLLNLEHTGIRDPSNCLSAIASTTPLSDSDKFLRPLSPYFSPSSAELLVLFLLLLDLDFFGSLGAPCGVLSESIPSSLPSFSRKSLSGLSSKGVIILLDMFSISTSRTSAGTASGNGRLEEIKMAAIRPITIITMNASGKHQPDLLDVATKRKEAIRTLLNGERPHLILFQNFIPDQDFQEEFQNYKNIGESPKSASQFYDTLSLFCPLSLYFKNGQKKIKSKGMFVNGEFAEIMYSVSEYITGCPVIAKHRFCISQMANLRRDPKLPPAFVCISWHGPYTQAKLNEKKELLEGLLQILDNWFKKYNIPVIMGGDFNLSYKKAKKLMYFSNKAHSLAILKSGRDDSTFYVMNISFIFMAHVQTIEKTTFIVNINEHCIFNHSPARLNIIDNTIDIGSIDGIEECFSRMFRPKKRNGLFLVTCPKNIGSVGRFFCFFVFFFVFLFFFPGSQHLLICHVTHR</sequence>
<accession>A0ABY7EFU4</accession>
<keyword evidence="3" id="KW-1185">Reference proteome</keyword>
<dbReference type="EMBL" id="CP111017">
    <property type="protein sequence ID" value="WAR08883.1"/>
    <property type="molecule type" value="Genomic_DNA"/>
</dbReference>
<evidence type="ECO:0008006" key="4">
    <source>
        <dbReference type="Google" id="ProtNLM"/>
    </source>
</evidence>
<proteinExistence type="predicted"/>
<keyword evidence="1" id="KW-0812">Transmembrane</keyword>
<evidence type="ECO:0000256" key="1">
    <source>
        <dbReference type="SAM" id="Phobius"/>
    </source>
</evidence>
<keyword evidence="1" id="KW-1133">Transmembrane helix</keyword>
<organism evidence="2 3">
    <name type="scientific">Mya arenaria</name>
    <name type="common">Soft-shell clam</name>
    <dbReference type="NCBI Taxonomy" id="6604"/>
    <lineage>
        <taxon>Eukaryota</taxon>
        <taxon>Metazoa</taxon>
        <taxon>Spiralia</taxon>
        <taxon>Lophotrochozoa</taxon>
        <taxon>Mollusca</taxon>
        <taxon>Bivalvia</taxon>
        <taxon>Autobranchia</taxon>
        <taxon>Heteroconchia</taxon>
        <taxon>Euheterodonta</taxon>
        <taxon>Imparidentia</taxon>
        <taxon>Neoheterodontei</taxon>
        <taxon>Myida</taxon>
        <taxon>Myoidea</taxon>
        <taxon>Myidae</taxon>
        <taxon>Mya</taxon>
    </lineage>
</organism>
<name>A0ABY7EFU4_MYAAR</name>
<keyword evidence="1" id="KW-0472">Membrane</keyword>
<dbReference type="SUPFAM" id="SSF56219">
    <property type="entry name" value="DNase I-like"/>
    <property type="match status" value="1"/>
</dbReference>
<evidence type="ECO:0000313" key="3">
    <source>
        <dbReference type="Proteomes" id="UP001164746"/>
    </source>
</evidence>
<dbReference type="Gene3D" id="3.60.10.10">
    <property type="entry name" value="Endonuclease/exonuclease/phosphatase"/>
    <property type="match status" value="1"/>
</dbReference>
<evidence type="ECO:0000313" key="2">
    <source>
        <dbReference type="EMBL" id="WAR08883.1"/>
    </source>
</evidence>
<dbReference type="InterPro" id="IPR036691">
    <property type="entry name" value="Endo/exonu/phosph_ase_sf"/>
</dbReference>
<protein>
    <recommendedName>
        <fullName evidence="4">Endonuclease/exonuclease/phosphatase domain-containing protein</fullName>
    </recommendedName>
</protein>
<dbReference type="Proteomes" id="UP001164746">
    <property type="component" value="Chromosome 6"/>
</dbReference>
<reference evidence="2" key="1">
    <citation type="submission" date="2022-11" db="EMBL/GenBank/DDBJ databases">
        <title>Centuries of genome instability and evolution in soft-shell clam transmissible cancer (bioRxiv).</title>
        <authorList>
            <person name="Hart S.F.M."/>
            <person name="Yonemitsu M.A."/>
            <person name="Giersch R.M."/>
            <person name="Beal B.F."/>
            <person name="Arriagada G."/>
            <person name="Davis B.W."/>
            <person name="Ostrander E.A."/>
            <person name="Goff S.P."/>
            <person name="Metzger M.J."/>
        </authorList>
    </citation>
    <scope>NUCLEOTIDE SEQUENCE</scope>
    <source>
        <strain evidence="2">MELC-2E11</strain>
        <tissue evidence="2">Siphon/mantle</tissue>
    </source>
</reference>
<feature type="transmembrane region" description="Helical" evidence="1">
    <location>
        <begin position="579"/>
        <end position="596"/>
    </location>
</feature>
<gene>
    <name evidence="2" type="ORF">MAR_018841</name>
</gene>